<comment type="caution">
    <text evidence="3">The sequence shown here is derived from an EMBL/GenBank/DDBJ whole genome shotgun (WGS) entry which is preliminary data.</text>
</comment>
<keyword evidence="3" id="KW-0969">Cilium</keyword>
<keyword evidence="3" id="KW-0966">Cell projection</keyword>
<keyword evidence="3" id="KW-0282">Flagellum</keyword>
<accession>A0ABS6ECW4</accession>
<evidence type="ECO:0000313" key="4">
    <source>
        <dbReference type="Proteomes" id="UP000726170"/>
    </source>
</evidence>
<dbReference type="RefSeq" id="WP_216437438.1">
    <property type="nucleotide sequence ID" value="NZ_JAHLQF010000001.1"/>
</dbReference>
<evidence type="ECO:0000313" key="3">
    <source>
        <dbReference type="EMBL" id="MBU5483033.1"/>
    </source>
</evidence>
<protein>
    <submittedName>
        <fullName evidence="3">Flagellar hook-length control protein FliK</fullName>
    </submittedName>
</protein>
<keyword evidence="4" id="KW-1185">Reference proteome</keyword>
<evidence type="ECO:0000259" key="2">
    <source>
        <dbReference type="Pfam" id="PF02120"/>
    </source>
</evidence>
<dbReference type="InterPro" id="IPR021136">
    <property type="entry name" value="Flagellar_hook_control-like_C"/>
</dbReference>
<reference evidence="3 4" key="1">
    <citation type="submission" date="2021-06" db="EMBL/GenBank/DDBJ databases">
        <authorList>
            <person name="Sun Q."/>
            <person name="Li D."/>
        </authorList>
    </citation>
    <scope>NUCLEOTIDE SEQUENCE [LARGE SCALE GENOMIC DNA]</scope>
    <source>
        <strain evidence="3 4">MSJ-11</strain>
    </source>
</reference>
<feature type="compositionally biased region" description="Polar residues" evidence="1">
    <location>
        <begin position="8"/>
        <end position="17"/>
    </location>
</feature>
<gene>
    <name evidence="3" type="ORF">KQI86_01760</name>
</gene>
<dbReference type="CDD" id="cd17470">
    <property type="entry name" value="T3SS_Flik_C"/>
    <property type="match status" value="1"/>
</dbReference>
<feature type="region of interest" description="Disordered" evidence="1">
    <location>
        <begin position="402"/>
        <end position="422"/>
    </location>
</feature>
<feature type="compositionally biased region" description="Basic and acidic residues" evidence="1">
    <location>
        <begin position="20"/>
        <end position="31"/>
    </location>
</feature>
<dbReference type="EMBL" id="JAHLQF010000001">
    <property type="protein sequence ID" value="MBU5483033.1"/>
    <property type="molecule type" value="Genomic_DNA"/>
</dbReference>
<name>A0ABS6ECW4_9CLOT</name>
<evidence type="ECO:0000256" key="1">
    <source>
        <dbReference type="SAM" id="MobiDB-lite"/>
    </source>
</evidence>
<dbReference type="Pfam" id="PF02120">
    <property type="entry name" value="Flg_hook"/>
    <property type="match status" value="1"/>
</dbReference>
<feature type="region of interest" description="Disordered" evidence="1">
    <location>
        <begin position="8"/>
        <end position="32"/>
    </location>
</feature>
<feature type="domain" description="Flagellar hook-length control protein-like C-terminal" evidence="2">
    <location>
        <begin position="317"/>
        <end position="397"/>
    </location>
</feature>
<feature type="compositionally biased region" description="Polar residues" evidence="1">
    <location>
        <begin position="60"/>
        <end position="72"/>
    </location>
</feature>
<dbReference type="Proteomes" id="UP000726170">
    <property type="component" value="Unassembled WGS sequence"/>
</dbReference>
<feature type="region of interest" description="Disordered" evidence="1">
    <location>
        <begin position="44"/>
        <end position="73"/>
    </location>
</feature>
<organism evidence="3 4">
    <name type="scientific">Clostridium mobile</name>
    <dbReference type="NCBI Taxonomy" id="2841512"/>
    <lineage>
        <taxon>Bacteria</taxon>
        <taxon>Bacillati</taxon>
        <taxon>Bacillota</taxon>
        <taxon>Clostridia</taxon>
        <taxon>Eubacteriales</taxon>
        <taxon>Clostridiaceae</taxon>
        <taxon>Clostridium</taxon>
    </lineage>
</organism>
<feature type="compositionally biased region" description="Polar residues" evidence="1">
    <location>
        <begin position="411"/>
        <end position="422"/>
    </location>
</feature>
<sequence length="448" mass="50566">MIDSLSIMLNKTSSKGNDSPYKKTDNKENKDFNSVLNDFNEVKKENKVNVPKKTKEPLMTANSKDSQSTNIDKINPEKLKEELSLKDLEVEDLSISESLMLLQYLLDTTNVDMPHEAMAKKIEGIINAVITEEFISSSDKNSKVDFILNNLLNNKELFNGELLGENKPLINELVKKVESDLEKIITSKSEEGFSDVNLVQKIKSEILNGINNEEIVKNDESPIKPDIIKEEIPVNVLNGYRMGKNHESDQFSKHDDKHQGKEEKLLSSIINNKEEDKISKFINLMPNNKNSLEISTEKFNIEELMIRRETMVSDIVKAVKYMETGNLKDLTVKINPKELGEVVISITMENGKMKASITANTKEAYNLINSNMSDIANKLETSQIKIQNFALNLYEDTTFFKGEGKGHGEKQNNQGRKNSSLSAIDDSLDGDDILENISEDLRNVNTLA</sequence>
<proteinExistence type="predicted"/>